<dbReference type="Gene3D" id="3.40.1390.10">
    <property type="entry name" value="MurE/MurF, N-terminal domain"/>
    <property type="match status" value="1"/>
</dbReference>
<evidence type="ECO:0000256" key="2">
    <source>
        <dbReference type="ARBA" id="ARBA00022598"/>
    </source>
</evidence>
<dbReference type="OrthoDB" id="9801978at2"/>
<dbReference type="InterPro" id="IPR004101">
    <property type="entry name" value="Mur_ligase_C"/>
</dbReference>
<dbReference type="Pfam" id="PF08245">
    <property type="entry name" value="Mur_ligase_M"/>
    <property type="match status" value="1"/>
</dbReference>
<keyword evidence="9 10" id="KW-0961">Cell wall biogenesis/degradation</keyword>
<evidence type="ECO:0000256" key="1">
    <source>
        <dbReference type="ARBA" id="ARBA00022490"/>
    </source>
</evidence>
<protein>
    <recommendedName>
        <fullName evidence="10 11">UDP-N-acetylmuramoyl-tripeptide--D-alanyl-D-alanine ligase</fullName>
        <ecNumber evidence="10 11">6.3.2.10</ecNumber>
    </recommendedName>
    <alternativeName>
        <fullName evidence="10">D-alanyl-D-alanine-adding enzyme</fullName>
    </alternativeName>
</protein>
<dbReference type="NCBIfam" id="TIGR01143">
    <property type="entry name" value="murF"/>
    <property type="match status" value="1"/>
</dbReference>
<dbReference type="UniPathway" id="UPA00219"/>
<feature type="domain" description="Mur ligase C-terminal" evidence="13">
    <location>
        <begin position="304"/>
        <end position="422"/>
    </location>
</feature>
<evidence type="ECO:0000256" key="5">
    <source>
        <dbReference type="ARBA" id="ARBA00022840"/>
    </source>
</evidence>
<keyword evidence="7 10" id="KW-0573">Peptidoglycan synthesis</keyword>
<dbReference type="PANTHER" id="PTHR43024">
    <property type="entry name" value="UDP-N-ACETYLMURAMOYL-TRIPEPTIDE--D-ALANYL-D-ALANINE LIGASE"/>
    <property type="match status" value="1"/>
</dbReference>
<evidence type="ECO:0000256" key="10">
    <source>
        <dbReference type="HAMAP-Rule" id="MF_02019"/>
    </source>
</evidence>
<dbReference type="GO" id="GO:0008766">
    <property type="term" value="F:UDP-N-acetylmuramoylalanyl-D-glutamyl-2,6-diaminopimelate-D-alanyl-D-alanine ligase activity"/>
    <property type="evidence" value="ECO:0007669"/>
    <property type="project" value="RHEA"/>
</dbReference>
<dbReference type="SUPFAM" id="SSF53244">
    <property type="entry name" value="MurD-like peptide ligases, peptide-binding domain"/>
    <property type="match status" value="1"/>
</dbReference>
<gene>
    <name evidence="10" type="primary">murF</name>
    <name evidence="15" type="ORF">SAMN06265379_11310</name>
</gene>
<dbReference type="InterPro" id="IPR013221">
    <property type="entry name" value="Mur_ligase_cen"/>
</dbReference>
<dbReference type="AlphaFoldDB" id="A0A521F1N9"/>
<keyword evidence="5 10" id="KW-0067">ATP-binding</keyword>
<dbReference type="Pfam" id="PF02875">
    <property type="entry name" value="Mur_ligase_C"/>
    <property type="match status" value="1"/>
</dbReference>
<keyword evidence="8 10" id="KW-0131">Cell cycle</keyword>
<evidence type="ECO:0000256" key="7">
    <source>
        <dbReference type="ARBA" id="ARBA00022984"/>
    </source>
</evidence>
<keyword evidence="1 10" id="KW-0963">Cytoplasm</keyword>
<dbReference type="EMBL" id="FXTB01000013">
    <property type="protein sequence ID" value="SMO90089.1"/>
    <property type="molecule type" value="Genomic_DNA"/>
</dbReference>
<comment type="function">
    <text evidence="10 11">Involved in cell wall formation. Catalyzes the final step in the synthesis of UDP-N-acetylmuramoyl-pentapeptide, the precursor of murein.</text>
</comment>
<evidence type="ECO:0000256" key="9">
    <source>
        <dbReference type="ARBA" id="ARBA00023316"/>
    </source>
</evidence>
<dbReference type="EC" id="6.3.2.10" evidence="10 11"/>
<evidence type="ECO:0000256" key="6">
    <source>
        <dbReference type="ARBA" id="ARBA00022960"/>
    </source>
</evidence>
<comment type="catalytic activity">
    <reaction evidence="10 11">
        <text>D-alanyl-D-alanine + UDP-N-acetyl-alpha-D-muramoyl-L-alanyl-gamma-D-glutamyl-meso-2,6-diaminopimelate + ATP = UDP-N-acetyl-alpha-D-muramoyl-L-alanyl-gamma-D-glutamyl-meso-2,6-diaminopimeloyl-D-alanyl-D-alanine + ADP + phosphate + H(+)</text>
        <dbReference type="Rhea" id="RHEA:28374"/>
        <dbReference type="ChEBI" id="CHEBI:15378"/>
        <dbReference type="ChEBI" id="CHEBI:30616"/>
        <dbReference type="ChEBI" id="CHEBI:43474"/>
        <dbReference type="ChEBI" id="CHEBI:57822"/>
        <dbReference type="ChEBI" id="CHEBI:61386"/>
        <dbReference type="ChEBI" id="CHEBI:83905"/>
        <dbReference type="ChEBI" id="CHEBI:456216"/>
        <dbReference type="EC" id="6.3.2.10"/>
    </reaction>
</comment>
<keyword evidence="4 10" id="KW-0547">Nucleotide-binding</keyword>
<dbReference type="RefSeq" id="WP_142534633.1">
    <property type="nucleotide sequence ID" value="NZ_FXTB01000013.1"/>
</dbReference>
<evidence type="ECO:0000313" key="16">
    <source>
        <dbReference type="Proteomes" id="UP000319040"/>
    </source>
</evidence>
<dbReference type="HAMAP" id="MF_02019">
    <property type="entry name" value="MurF"/>
    <property type="match status" value="1"/>
</dbReference>
<comment type="subcellular location">
    <subcellularLocation>
        <location evidence="10 11">Cytoplasm</location>
    </subcellularLocation>
</comment>
<comment type="pathway">
    <text evidence="10 11">Cell wall biogenesis; peptidoglycan biosynthesis.</text>
</comment>
<evidence type="ECO:0000256" key="8">
    <source>
        <dbReference type="ARBA" id="ARBA00023306"/>
    </source>
</evidence>
<evidence type="ECO:0000259" key="13">
    <source>
        <dbReference type="Pfam" id="PF02875"/>
    </source>
</evidence>
<dbReference type="InterPro" id="IPR036615">
    <property type="entry name" value="Mur_ligase_C_dom_sf"/>
</dbReference>
<dbReference type="Gene3D" id="3.40.1190.10">
    <property type="entry name" value="Mur-like, catalytic domain"/>
    <property type="match status" value="1"/>
</dbReference>
<keyword evidence="16" id="KW-1185">Reference proteome</keyword>
<evidence type="ECO:0000259" key="12">
    <source>
        <dbReference type="Pfam" id="PF01225"/>
    </source>
</evidence>
<dbReference type="InterPro" id="IPR051046">
    <property type="entry name" value="MurCDEF_CellWall_CoF430Synth"/>
</dbReference>
<dbReference type="GO" id="GO:0047480">
    <property type="term" value="F:UDP-N-acetylmuramoyl-tripeptide-D-alanyl-D-alanine ligase activity"/>
    <property type="evidence" value="ECO:0007669"/>
    <property type="project" value="UniProtKB-UniRule"/>
</dbReference>
<dbReference type="GO" id="GO:0051301">
    <property type="term" value="P:cell division"/>
    <property type="evidence" value="ECO:0007669"/>
    <property type="project" value="UniProtKB-KW"/>
</dbReference>
<dbReference type="InterPro" id="IPR035911">
    <property type="entry name" value="MurE/MurF_N"/>
</dbReference>
<organism evidence="15 16">
    <name type="scientific">Saccharicrinis carchari</name>
    <dbReference type="NCBI Taxonomy" id="1168039"/>
    <lineage>
        <taxon>Bacteria</taxon>
        <taxon>Pseudomonadati</taxon>
        <taxon>Bacteroidota</taxon>
        <taxon>Bacteroidia</taxon>
        <taxon>Marinilabiliales</taxon>
        <taxon>Marinilabiliaceae</taxon>
        <taxon>Saccharicrinis</taxon>
    </lineage>
</organism>
<evidence type="ECO:0000256" key="11">
    <source>
        <dbReference type="RuleBase" id="RU004136"/>
    </source>
</evidence>
<dbReference type="SUPFAM" id="SSF53623">
    <property type="entry name" value="MurD-like peptide ligases, catalytic domain"/>
    <property type="match status" value="1"/>
</dbReference>
<dbReference type="GO" id="GO:0071555">
    <property type="term" value="P:cell wall organization"/>
    <property type="evidence" value="ECO:0007669"/>
    <property type="project" value="UniProtKB-KW"/>
</dbReference>
<dbReference type="GO" id="GO:0009252">
    <property type="term" value="P:peptidoglycan biosynthetic process"/>
    <property type="evidence" value="ECO:0007669"/>
    <property type="project" value="UniProtKB-UniRule"/>
</dbReference>
<keyword evidence="3 10" id="KW-0132">Cell division</keyword>
<comment type="similarity">
    <text evidence="10">Belongs to the MurCDEF family. MurF subfamily.</text>
</comment>
<dbReference type="Pfam" id="PF01225">
    <property type="entry name" value="Mur_ligase"/>
    <property type="match status" value="1"/>
</dbReference>
<proteinExistence type="inferred from homology"/>
<dbReference type="InterPro" id="IPR000713">
    <property type="entry name" value="Mur_ligase_N"/>
</dbReference>
<name>A0A521F1N9_SACCC</name>
<dbReference type="GO" id="GO:0005737">
    <property type="term" value="C:cytoplasm"/>
    <property type="evidence" value="ECO:0007669"/>
    <property type="project" value="UniProtKB-SubCell"/>
</dbReference>
<keyword evidence="2 10" id="KW-0436">Ligase</keyword>
<evidence type="ECO:0000256" key="3">
    <source>
        <dbReference type="ARBA" id="ARBA00022618"/>
    </source>
</evidence>
<dbReference type="GO" id="GO:0005524">
    <property type="term" value="F:ATP binding"/>
    <property type="evidence" value="ECO:0007669"/>
    <property type="project" value="UniProtKB-UniRule"/>
</dbReference>
<keyword evidence="6 10" id="KW-0133">Cell shape</keyword>
<dbReference type="GO" id="GO:0008360">
    <property type="term" value="P:regulation of cell shape"/>
    <property type="evidence" value="ECO:0007669"/>
    <property type="project" value="UniProtKB-KW"/>
</dbReference>
<feature type="binding site" evidence="10">
    <location>
        <begin position="98"/>
        <end position="104"/>
    </location>
    <ligand>
        <name>ATP</name>
        <dbReference type="ChEBI" id="CHEBI:30616"/>
    </ligand>
</feature>
<evidence type="ECO:0000313" key="15">
    <source>
        <dbReference type="EMBL" id="SMO90089.1"/>
    </source>
</evidence>
<reference evidence="15 16" key="1">
    <citation type="submission" date="2017-05" db="EMBL/GenBank/DDBJ databases">
        <authorList>
            <person name="Varghese N."/>
            <person name="Submissions S."/>
        </authorList>
    </citation>
    <scope>NUCLEOTIDE SEQUENCE [LARGE SCALE GENOMIC DNA]</scope>
    <source>
        <strain evidence="15 16">DSM 27040</strain>
    </source>
</reference>
<feature type="domain" description="Mur ligase central" evidence="14">
    <location>
        <begin position="96"/>
        <end position="280"/>
    </location>
</feature>
<dbReference type="SUPFAM" id="SSF63418">
    <property type="entry name" value="MurE/MurF N-terminal domain"/>
    <property type="match status" value="1"/>
</dbReference>
<feature type="domain" description="Mur ligase N-terminal catalytic" evidence="12">
    <location>
        <begin position="15"/>
        <end position="83"/>
    </location>
</feature>
<sequence length="433" mass="47331">MTNVKQLYPVFKQSSGVCIDTRKITKGCLFFALKGSNFNGNLFAKNAMEQGALKAVVDDATVAVNDDYILVDDVLATLQELATFHRMALGIPVLAITGSNGKTTTKELVKAVLGKKYRTFATAGNLNNHIGVPLTLLSLNEDTEMAVVEMGANHPGEIAFLCRIAQPNAGLITNVGKAHLEGFGSFEGVKKTKGELYRFIEDRNGVLFVNKCNAHLMGMLNRGAQLFLYGDDEECKVKLEKLNPTPNLSFAASVGKQQLNINTQLIGAYNLENALAALAVGSYFGVEVEDIAQGVSNYVPDNNRSQLVVSDTNKILLDAYNANPTSMLAALQNFMAIEEDNKVLILGEMKELGADSDKEHAAILDFLKKYKSVKAFLVGDSYKMLLKAEEEYSWFSNVNDLMSELEVEKPILHSFVLIKGSRSNQLEKLIGVL</sequence>
<dbReference type="InterPro" id="IPR005863">
    <property type="entry name" value="UDP-N-AcMur_synth"/>
</dbReference>
<accession>A0A521F1N9</accession>
<dbReference type="Proteomes" id="UP000319040">
    <property type="component" value="Unassembled WGS sequence"/>
</dbReference>
<evidence type="ECO:0000259" key="14">
    <source>
        <dbReference type="Pfam" id="PF08245"/>
    </source>
</evidence>
<dbReference type="Gene3D" id="3.90.190.20">
    <property type="entry name" value="Mur ligase, C-terminal domain"/>
    <property type="match status" value="1"/>
</dbReference>
<dbReference type="PANTHER" id="PTHR43024:SF1">
    <property type="entry name" value="UDP-N-ACETYLMURAMOYL-TRIPEPTIDE--D-ALANYL-D-ALANINE LIGASE"/>
    <property type="match status" value="1"/>
</dbReference>
<dbReference type="InterPro" id="IPR036565">
    <property type="entry name" value="Mur-like_cat_sf"/>
</dbReference>
<evidence type="ECO:0000256" key="4">
    <source>
        <dbReference type="ARBA" id="ARBA00022741"/>
    </source>
</evidence>